<protein>
    <submittedName>
        <fullName evidence="2">Uncharacterized protein</fullName>
    </submittedName>
</protein>
<dbReference type="Proteomes" id="UP000078599">
    <property type="component" value="Unassembled WGS sequence"/>
</dbReference>
<name>A0ABP1Z0Y3_THIA3</name>
<gene>
    <name evidence="2" type="ORF">THICB1_140060</name>
</gene>
<evidence type="ECO:0000256" key="1">
    <source>
        <dbReference type="SAM" id="MobiDB-lite"/>
    </source>
</evidence>
<accession>A0ABP1Z0Y3</accession>
<dbReference type="EMBL" id="CTRI01000006">
    <property type="protein sequence ID" value="CQR30329.1"/>
    <property type="molecule type" value="Genomic_DNA"/>
</dbReference>
<comment type="caution">
    <text evidence="2">The sequence shown here is derived from an EMBL/GenBank/DDBJ whole genome shotgun (WGS) entry which is preliminary data.</text>
</comment>
<feature type="region of interest" description="Disordered" evidence="1">
    <location>
        <begin position="1"/>
        <end position="39"/>
    </location>
</feature>
<reference evidence="2 3" key="1">
    <citation type="submission" date="2015-03" db="EMBL/GenBank/DDBJ databases">
        <authorList>
            <person name="Regsiter A."/>
            <person name="william w."/>
        </authorList>
    </citation>
    <scope>NUCLEOTIDE SEQUENCE [LARGE SCALE GENOMIC DNA]</scope>
    <source>
        <strain evidence="2 3">CB1</strain>
    </source>
</reference>
<evidence type="ECO:0000313" key="3">
    <source>
        <dbReference type="Proteomes" id="UP000078599"/>
    </source>
</evidence>
<feature type="compositionally biased region" description="Gly residues" evidence="1">
    <location>
        <begin position="16"/>
        <end position="25"/>
    </location>
</feature>
<organism evidence="2 3">
    <name type="scientific">Thiomonas arsenitoxydans (strain DSM 22701 / CIP 110005 / 3As)</name>
    <dbReference type="NCBI Taxonomy" id="426114"/>
    <lineage>
        <taxon>Bacteria</taxon>
        <taxon>Pseudomonadati</taxon>
        <taxon>Pseudomonadota</taxon>
        <taxon>Betaproteobacteria</taxon>
        <taxon>Burkholderiales</taxon>
        <taxon>Thiomonas</taxon>
    </lineage>
</organism>
<proteinExistence type="predicted"/>
<evidence type="ECO:0000313" key="2">
    <source>
        <dbReference type="EMBL" id="CQR30329.1"/>
    </source>
</evidence>
<keyword evidence="3" id="KW-1185">Reference proteome</keyword>
<feature type="compositionally biased region" description="Basic and acidic residues" evidence="1">
    <location>
        <begin position="1"/>
        <end position="12"/>
    </location>
</feature>
<sequence length="98" mass="10651">MATELDRTERPRSGHGRAGLSGGHGLVAPATRTDRRPTLDHLHAEREGEAVSNIYLDRLRSISGKPPVQELSKVSKGAFGSFGSARTTRILVDRGWFA</sequence>